<organism evidence="1 2">
    <name type="scientific">Caminibacter mediatlanticus TB-2</name>
    <dbReference type="NCBI Taxonomy" id="391592"/>
    <lineage>
        <taxon>Bacteria</taxon>
        <taxon>Pseudomonadati</taxon>
        <taxon>Campylobacterota</taxon>
        <taxon>Epsilonproteobacteria</taxon>
        <taxon>Nautiliales</taxon>
        <taxon>Nautiliaceae</taxon>
        <taxon>Caminibacter</taxon>
    </lineage>
</organism>
<dbReference type="RefSeq" id="WP_007474544.1">
    <property type="nucleotide sequence ID" value="NZ_ABCJ01000004.1"/>
</dbReference>
<reference evidence="1 2" key="1">
    <citation type="journal article" date="2011" name="Stand. Genomic Sci.">
        <title>Draft genome sequence of Caminibacter mediatlanticus strain TB-2, an epsilonproteobacterium isolated from a deep-sea hydrothermal vent.</title>
        <authorList>
            <person name="Giovannelli D."/>
            <person name="Ferriera S."/>
            <person name="Johnson J."/>
            <person name="Kravitz S."/>
            <person name="Perez-Rodriguez I."/>
            <person name="Ricci J."/>
            <person name="O'Brien C."/>
            <person name="Voordeckers J.W."/>
            <person name="Bini E."/>
            <person name="Vetriani C."/>
        </authorList>
    </citation>
    <scope>NUCLEOTIDE SEQUENCE [LARGE SCALE GENOMIC DNA]</scope>
    <source>
        <strain evidence="1 2">TB-2</strain>
    </source>
</reference>
<evidence type="ECO:0000313" key="1">
    <source>
        <dbReference type="EMBL" id="EDM23643.1"/>
    </source>
</evidence>
<protein>
    <submittedName>
        <fullName evidence="1">Uncharacterized protein</fullName>
    </submittedName>
</protein>
<evidence type="ECO:0000313" key="2">
    <source>
        <dbReference type="Proteomes" id="UP000003288"/>
    </source>
</evidence>
<proteinExistence type="predicted"/>
<dbReference type="EMBL" id="ABCJ01000004">
    <property type="protein sequence ID" value="EDM23643.1"/>
    <property type="molecule type" value="Genomic_DNA"/>
</dbReference>
<comment type="caution">
    <text evidence="1">The sequence shown here is derived from an EMBL/GenBank/DDBJ whole genome shotgun (WGS) entry which is preliminary data.</text>
</comment>
<dbReference type="Proteomes" id="UP000003288">
    <property type="component" value="Unassembled WGS sequence"/>
</dbReference>
<name>A0AAI9F2B7_9BACT</name>
<gene>
    <name evidence="1" type="ORF">CMTB2_05142</name>
</gene>
<sequence>MRVVLIIVAVLFLGCGGDDIDKNIVNEENNTSLSLEINNTLNLPTPPKLPENI</sequence>
<accession>A0AAI9F2B7</accession>
<dbReference type="AlphaFoldDB" id="A0AAI9F2B7"/>
<dbReference type="PROSITE" id="PS51257">
    <property type="entry name" value="PROKAR_LIPOPROTEIN"/>
    <property type="match status" value="1"/>
</dbReference>